<accession>H0V3Q2</accession>
<dbReference type="HOGENOM" id="CLU_007417_0_0_1"/>
<dbReference type="EMBL" id="AAKN02023483">
    <property type="status" value="NOT_ANNOTATED_CDS"/>
    <property type="molecule type" value="Genomic_DNA"/>
</dbReference>
<dbReference type="STRING" id="10141.ENSCPOP00000004220"/>
<organism evidence="2 3">
    <name type="scientific">Cavia porcellus</name>
    <name type="common">Guinea pig</name>
    <dbReference type="NCBI Taxonomy" id="10141"/>
    <lineage>
        <taxon>Eukaryota</taxon>
        <taxon>Metazoa</taxon>
        <taxon>Chordata</taxon>
        <taxon>Craniata</taxon>
        <taxon>Vertebrata</taxon>
        <taxon>Euteleostomi</taxon>
        <taxon>Mammalia</taxon>
        <taxon>Eutheria</taxon>
        <taxon>Euarchontoglires</taxon>
        <taxon>Glires</taxon>
        <taxon>Rodentia</taxon>
        <taxon>Hystricomorpha</taxon>
        <taxon>Caviidae</taxon>
        <taxon>Cavia</taxon>
    </lineage>
</organism>
<evidence type="ECO:0000313" key="3">
    <source>
        <dbReference type="Proteomes" id="UP000005447"/>
    </source>
</evidence>
<dbReference type="InterPro" id="IPR029352">
    <property type="entry name" value="PCARE"/>
</dbReference>
<feature type="region of interest" description="Disordered" evidence="1">
    <location>
        <begin position="817"/>
        <end position="1013"/>
    </location>
</feature>
<feature type="region of interest" description="Disordered" evidence="1">
    <location>
        <begin position="541"/>
        <end position="581"/>
    </location>
</feature>
<dbReference type="Ensembl" id="ENSCPOT00000004737.3">
    <property type="protein sequence ID" value="ENSCPOP00000004220.3"/>
    <property type="gene ID" value="ENSCPOG00000004688.4"/>
</dbReference>
<feature type="compositionally biased region" description="Basic and acidic residues" evidence="1">
    <location>
        <begin position="1150"/>
        <end position="1170"/>
    </location>
</feature>
<feature type="compositionally biased region" description="Polar residues" evidence="1">
    <location>
        <begin position="817"/>
        <end position="826"/>
    </location>
</feature>
<feature type="compositionally biased region" description="Polar residues" evidence="1">
    <location>
        <begin position="412"/>
        <end position="424"/>
    </location>
</feature>
<feature type="region of interest" description="Disordered" evidence="1">
    <location>
        <begin position="1029"/>
        <end position="1063"/>
    </location>
</feature>
<dbReference type="OMA" id="HSIFCPA"/>
<feature type="compositionally biased region" description="Pro residues" evidence="1">
    <location>
        <begin position="941"/>
        <end position="972"/>
    </location>
</feature>
<dbReference type="VEuPathDB" id="HostDB:ENSCPOG00000004688"/>
<dbReference type="PANTHER" id="PTHR22017:SF0">
    <property type="entry name" value="PHOTORECEPTOR CILIUM ACTIN REGULATOR"/>
    <property type="match status" value="1"/>
</dbReference>
<gene>
    <name evidence="2" type="primary">PCARE</name>
</gene>
<reference evidence="3" key="1">
    <citation type="journal article" date="2011" name="Nature">
        <title>A high-resolution map of human evolutionary constraint using 29 mammals.</title>
        <authorList>
            <person name="Lindblad-Toh K."/>
            <person name="Garber M."/>
            <person name="Zuk O."/>
            <person name="Lin M.F."/>
            <person name="Parker B.J."/>
            <person name="Washietl S."/>
            <person name="Kheradpour P."/>
            <person name="Ernst J."/>
            <person name="Jordan G."/>
            <person name="Mauceli E."/>
            <person name="Ward L.D."/>
            <person name="Lowe C.B."/>
            <person name="Holloway A.K."/>
            <person name="Clamp M."/>
            <person name="Gnerre S."/>
            <person name="Alfoldi J."/>
            <person name="Beal K."/>
            <person name="Chang J."/>
            <person name="Clawson H."/>
            <person name="Cuff J."/>
            <person name="Di Palma F."/>
            <person name="Fitzgerald S."/>
            <person name="Flicek P."/>
            <person name="Guttman M."/>
            <person name="Hubisz M.J."/>
            <person name="Jaffe D.B."/>
            <person name="Jungreis I."/>
            <person name="Kent W.J."/>
            <person name="Kostka D."/>
            <person name="Lara M."/>
            <person name="Martins A.L."/>
            <person name="Massingham T."/>
            <person name="Moltke I."/>
            <person name="Raney B.J."/>
            <person name="Rasmussen M.D."/>
            <person name="Robinson J."/>
            <person name="Stark A."/>
            <person name="Vilella A.J."/>
            <person name="Wen J."/>
            <person name="Xie X."/>
            <person name="Zody M.C."/>
            <person name="Baldwin J."/>
            <person name="Bloom T."/>
            <person name="Chin C.W."/>
            <person name="Heiman D."/>
            <person name="Nicol R."/>
            <person name="Nusbaum C."/>
            <person name="Young S."/>
            <person name="Wilkinson J."/>
            <person name="Worley K.C."/>
            <person name="Kovar C.L."/>
            <person name="Muzny D.M."/>
            <person name="Gibbs R.A."/>
            <person name="Cree A."/>
            <person name="Dihn H.H."/>
            <person name="Fowler G."/>
            <person name="Jhangiani S."/>
            <person name="Joshi V."/>
            <person name="Lee S."/>
            <person name="Lewis L.R."/>
            <person name="Nazareth L.V."/>
            <person name="Okwuonu G."/>
            <person name="Santibanez J."/>
            <person name="Warren W.C."/>
            <person name="Mardis E.R."/>
            <person name="Weinstock G.M."/>
            <person name="Wilson R.K."/>
            <person name="Delehaunty K."/>
            <person name="Dooling D."/>
            <person name="Fronik C."/>
            <person name="Fulton L."/>
            <person name="Fulton B."/>
            <person name="Graves T."/>
            <person name="Minx P."/>
            <person name="Sodergren E."/>
            <person name="Birney E."/>
            <person name="Margulies E.H."/>
            <person name="Herrero J."/>
            <person name="Green E.D."/>
            <person name="Haussler D."/>
            <person name="Siepel A."/>
            <person name="Goldman N."/>
            <person name="Pollard K.S."/>
            <person name="Pedersen J.S."/>
            <person name="Lander E.S."/>
            <person name="Kellis M."/>
        </authorList>
    </citation>
    <scope>NUCLEOTIDE SEQUENCE [LARGE SCALE GENOMIC DNA]</scope>
    <source>
        <strain evidence="3">2N</strain>
    </source>
</reference>
<dbReference type="GeneTree" id="ENSGT00390000002768"/>
<feature type="compositionally biased region" description="Polar residues" evidence="1">
    <location>
        <begin position="714"/>
        <end position="734"/>
    </location>
</feature>
<dbReference type="Pfam" id="PF15449">
    <property type="entry name" value="Retinal"/>
    <property type="match status" value="2"/>
</dbReference>
<reference evidence="2" key="3">
    <citation type="submission" date="2025-09" db="UniProtKB">
        <authorList>
            <consortium name="Ensembl"/>
        </authorList>
    </citation>
    <scope>IDENTIFICATION</scope>
    <source>
        <strain evidence="2">2N</strain>
    </source>
</reference>
<dbReference type="EMBL" id="AAKN02023484">
    <property type="status" value="NOT_ANNOTATED_CDS"/>
    <property type="molecule type" value="Genomic_DNA"/>
</dbReference>
<feature type="region of interest" description="Disordered" evidence="1">
    <location>
        <begin position="108"/>
        <end position="134"/>
    </location>
</feature>
<feature type="region of interest" description="Disordered" evidence="1">
    <location>
        <begin position="714"/>
        <end position="737"/>
    </location>
</feature>
<feature type="region of interest" description="Disordered" evidence="1">
    <location>
        <begin position="459"/>
        <end position="508"/>
    </location>
</feature>
<feature type="compositionally biased region" description="Basic and acidic residues" evidence="1">
    <location>
        <begin position="562"/>
        <end position="571"/>
    </location>
</feature>
<dbReference type="FunCoup" id="H0V3Q2">
    <property type="interactions" value="30"/>
</dbReference>
<reference evidence="2" key="2">
    <citation type="submission" date="2025-08" db="UniProtKB">
        <authorList>
            <consortium name="Ensembl"/>
        </authorList>
    </citation>
    <scope>IDENTIFICATION</scope>
    <source>
        <strain evidence="2">2N</strain>
    </source>
</reference>
<feature type="region of interest" description="Disordered" evidence="1">
    <location>
        <begin position="405"/>
        <end position="445"/>
    </location>
</feature>
<feature type="compositionally biased region" description="Low complexity" evidence="1">
    <location>
        <begin position="910"/>
        <end position="923"/>
    </location>
</feature>
<dbReference type="InParanoid" id="H0V3Q2"/>
<evidence type="ECO:0000313" key="2">
    <source>
        <dbReference type="Ensembl" id="ENSCPOP00000004220.3"/>
    </source>
</evidence>
<evidence type="ECO:0000256" key="1">
    <source>
        <dbReference type="SAM" id="MobiDB-lite"/>
    </source>
</evidence>
<protein>
    <submittedName>
        <fullName evidence="2">Photoreceptor cilium actin regulator</fullName>
    </submittedName>
</protein>
<dbReference type="AlphaFoldDB" id="H0V3Q2"/>
<dbReference type="GO" id="GO:1903546">
    <property type="term" value="P:protein localization to photoreceptor outer segment"/>
    <property type="evidence" value="ECO:0007669"/>
    <property type="project" value="Ensembl"/>
</dbReference>
<dbReference type="PANTHER" id="PTHR22017">
    <property type="entry name" value="PHOTORECEPTOR CILIUM ACTIN REGULATOR"/>
    <property type="match status" value="1"/>
</dbReference>
<dbReference type="Bgee" id="ENSCPOG00000004688">
    <property type="expression patterns" value="Expressed in heart left ventricle"/>
</dbReference>
<dbReference type="GO" id="GO:0120199">
    <property type="term" value="C:cone photoreceptor outer segment"/>
    <property type="evidence" value="ECO:0007669"/>
    <property type="project" value="Ensembl"/>
</dbReference>
<sequence length="1170" mass="125793">MGCTPSHSDIVHSVARSGIQFLKKPKAVLPGHQGSGKRASVPLLVKSSTCYDAVGSLPQGRRLAEESPSSKRAQTVTEGLCQLMGDMEGLMPETQTCHMAEDIPFSTPGSHGPREAAFPGKESSPNVTPETSKPGHCYQTILSTPGSTGKVDFPDPLVKAHQRAYTYLHSSLSRYEAIVCLIHQATQTRELLQPMLHFLLLCFEEVSQLLGEISRDGEVLLQEVRDNLVWPPRKGEAQEQPDLLQQLLQYTVSKLQALHGTVATLTGSLLEGSSGYLHSTASHLEKKLSRKRGVEECLLRTLGQLESFASGHGDPGLHDLPLCSEDSGIGADNESVQSMDKLGKQASWDFAPEHVEWKLGTSPQMETSLSGQAWQQGIIWTGPHRAHDCPLSKPLMTKIQPIMQGEAGRPCHSSTDAETTTSWPSAGDKSRPCDPLGIAAPTKAHLPKSSRLMATLSFSAGEDSSPEEEDNEVSSMSLCTGQDRAPCSRPRSSPADRESLLQPCSRKLRSPQAREMILKMKEAISERIKFVPVPAGHQDWAEEEEGRTMIPHRPSTVSGGRRAPERQRRSQSEGCLKSYEEDPTLQELQRVQRDLSQRLEVFYALEAKRQGQTQQPRAAALWATSKCRVSPNSTIHKLKASLSKDFSILPSQDKNIWQRCSLHPESEQPQQGNAEKLRGTIPLAEKDHEASKAKDCIVPGCPTRTSVKKLIETFSPTESLRTPGDTKNSGSSPSLRKWGVPIMPPRFPIYRGLAPLYAKPQISPAVGWRPLAPVSPPLPAAGVSRCEDALYETEGDSEHLPPPPLEILMDKSFTSLEPLESSNPAGSSPEGTPAPGLGGPGPASGTWASPKLRASMSPLDLLPSKCTATPTTLRSTGLGGTKRGSSPRKPVSDPRLPPAACPDSGRESRAQSQAQAAKATSTSNPPREAPRQSLPTVISSPSPPLSPGAPSPPVNPKVPSPPPSPSLHPGSPPAQLTEASSSSPVSSLSPAVSTSQGQRDTRDSEDSQAPSAKVSAIFCPATLALFEAKSSPQSLPPEPEAPLGTPAVCWRSSSGPRMKGDSQRRMALCSLNPLPFVRRTAPHHQWSVPLQLPSSTDLFLSLWSSSSSEDGSKQDVAAGRSSPCALDLLTEQAAPPGLCVLGHGLQPEARIGRAQDKSQPEEQPQHKEMT</sequence>
<proteinExistence type="predicted"/>
<feature type="region of interest" description="Disordered" evidence="1">
    <location>
        <begin position="1149"/>
        <end position="1170"/>
    </location>
</feature>
<keyword evidence="3" id="KW-1185">Reference proteome</keyword>
<feature type="compositionally biased region" description="Low complexity" evidence="1">
    <location>
        <begin position="976"/>
        <end position="995"/>
    </location>
</feature>
<feature type="compositionally biased region" description="Polar residues" evidence="1">
    <location>
        <begin position="866"/>
        <end position="875"/>
    </location>
</feature>
<dbReference type="GO" id="GO:0035845">
    <property type="term" value="P:photoreceptor cell outer segment organization"/>
    <property type="evidence" value="ECO:0007669"/>
    <property type="project" value="Ensembl"/>
</dbReference>
<dbReference type="Proteomes" id="UP000005447">
    <property type="component" value="Unassembled WGS sequence"/>
</dbReference>
<dbReference type="eggNOG" id="ENOG502QUWN">
    <property type="taxonomic scope" value="Eukaryota"/>
</dbReference>
<name>H0V3Q2_CAVPO</name>
<dbReference type="GO" id="GO:0001917">
    <property type="term" value="C:photoreceptor inner segment"/>
    <property type="evidence" value="ECO:0007669"/>
    <property type="project" value="Ensembl"/>
</dbReference>